<dbReference type="RefSeq" id="WP_013566885.1">
    <property type="nucleotide sequence ID" value="NC_014963.1"/>
</dbReference>
<dbReference type="Proteomes" id="UP000006844">
    <property type="component" value="Chromosome"/>
</dbReference>
<evidence type="ECO:0000313" key="1">
    <source>
        <dbReference type="EMBL" id="ADV81152.1"/>
    </source>
</evidence>
<dbReference type="AlphaFoldDB" id="E8V1F7"/>
<dbReference type="eggNOG" id="ENOG5032RFX">
    <property type="taxonomic scope" value="Bacteria"/>
</dbReference>
<reference evidence="1 2" key="1">
    <citation type="journal article" date="2012" name="Stand. Genomic Sci.">
        <title>Complete genome sequence of Terriglobus saanensis type strain SP1PR4(T), an Acidobacteria from tundra soil.</title>
        <authorList>
            <person name="Rawat S.R."/>
            <person name="Mannisto M.K."/>
            <person name="Starovoytov V."/>
            <person name="Goodwin L."/>
            <person name="Nolan M."/>
            <person name="Hauser L."/>
            <person name="Land M."/>
            <person name="Davenport K.W."/>
            <person name="Woyke T."/>
            <person name="Haggblom M.M."/>
        </authorList>
    </citation>
    <scope>NUCLEOTIDE SEQUENCE</scope>
    <source>
        <strain evidence="2">ATCC BAA-1853 / DSM 23119 / SP1PR4</strain>
    </source>
</reference>
<protein>
    <submittedName>
        <fullName evidence="1">Uncharacterized protein</fullName>
    </submittedName>
</protein>
<gene>
    <name evidence="1" type="ordered locus">AciPR4_0315</name>
</gene>
<organism evidence="1 2">
    <name type="scientific">Terriglobus saanensis (strain ATCC BAA-1853 / DSM 23119 / SP1PR4)</name>
    <dbReference type="NCBI Taxonomy" id="401053"/>
    <lineage>
        <taxon>Bacteria</taxon>
        <taxon>Pseudomonadati</taxon>
        <taxon>Acidobacteriota</taxon>
        <taxon>Terriglobia</taxon>
        <taxon>Terriglobales</taxon>
        <taxon>Acidobacteriaceae</taxon>
        <taxon>Terriglobus</taxon>
    </lineage>
</organism>
<proteinExistence type="predicted"/>
<dbReference type="EMBL" id="CP002467">
    <property type="protein sequence ID" value="ADV81152.1"/>
    <property type="molecule type" value="Genomic_DNA"/>
</dbReference>
<accession>E8V1F7</accession>
<dbReference type="HOGENOM" id="CLU_1324839_0_0_0"/>
<name>E8V1F7_TERSS</name>
<sequence length="196" mass="22240">MLSEWSAECTADDPWIEVPWQSEDGALRWVDLRADPDALDEIHEADEHPALLAALRTLNATRSPVFTTKCDAWAMEEEELAAARFDLMLDDEVAQAGMVSYIDLLWRERGIFASRHRAEQMMHRMERLSRDLPASLAKVEFVLRPAVIDLDGVQEGYGVTVYVKGCGVDRYEAEQRWGTGLREVARMMRGVDPTSK</sequence>
<dbReference type="KEGG" id="tsa:AciPR4_0315"/>
<dbReference type="STRING" id="401053.AciPR4_0315"/>
<evidence type="ECO:0000313" key="2">
    <source>
        <dbReference type="Proteomes" id="UP000006844"/>
    </source>
</evidence>
<dbReference type="OrthoDB" id="116383at2"/>
<keyword evidence="2" id="KW-1185">Reference proteome</keyword>